<dbReference type="FunFam" id="3.40.30.10:FF:000123">
    <property type="entry name" value="Glutathione transferase o1"/>
    <property type="match status" value="1"/>
</dbReference>
<dbReference type="Pfam" id="PF13410">
    <property type="entry name" value="GST_C_2"/>
    <property type="match status" value="1"/>
</dbReference>
<sequence length="445" mass="48845">MAPPLEIFWIRPWVVVDVSALTRGVRLLSVEVPLTAVSAGPAASPAADIERGTCPPPFGPLQLLQSAAQLSVSVSLAVPLDLLPRPAPARCAYGRLLAVVSQRGLQRSGVLQLIQQLNEPPSPAAAEGAAPRRPGDVSTPGISGFCLADRQLHLLFAEGRADAELEQTAAAPRALPRRDARLCHHSGLLLGAPVPAPAGRVPRSECPPLKPGTLRCYSMKFCPYAQRTRLVLAAKGVPHEIVNINLKAKPEWYLAKSATGGKVPALELDDRFTTESLITCDLLEELYPQPALYPTDPWLKARDRLMVEVFGSVSSLTYQMYRAMGDAQKIKQISEDFNTKLQIFEKELVERGTPFFFGDRPGMLDLMIWPWVERFPAARKLGVTSLPTGEMPPPPPEIKHFHEWVMRMTQHPEVKSCSVTTEDHMKFIKSFIAGNADYDMEISSV</sequence>
<keyword evidence="6" id="KW-1185">Reference proteome</keyword>
<dbReference type="PRINTS" id="PR01625">
    <property type="entry name" value="GSTRNSFRASEO"/>
</dbReference>
<dbReference type="InterPro" id="IPR036249">
    <property type="entry name" value="Thioredoxin-like_sf"/>
</dbReference>
<dbReference type="Pfam" id="PF13417">
    <property type="entry name" value="GST_N_3"/>
    <property type="match status" value="1"/>
</dbReference>
<dbReference type="SFLD" id="SFLDS00019">
    <property type="entry name" value="Glutathione_Transferase_(cytos"/>
    <property type="match status" value="1"/>
</dbReference>
<dbReference type="PROSITE" id="PS50404">
    <property type="entry name" value="GST_NTER"/>
    <property type="match status" value="1"/>
</dbReference>
<dbReference type="PROSITE" id="PS50405">
    <property type="entry name" value="GST_CTER"/>
    <property type="match status" value="1"/>
</dbReference>
<dbReference type="SUPFAM" id="SSF52833">
    <property type="entry name" value="Thioredoxin-like"/>
    <property type="match status" value="1"/>
</dbReference>
<comment type="similarity">
    <text evidence="1">Belongs to the GST superfamily. Omega family.</text>
</comment>
<dbReference type="InterPro" id="IPR050983">
    <property type="entry name" value="GST_Omega/HSP26"/>
</dbReference>
<dbReference type="InterPro" id="IPR040079">
    <property type="entry name" value="Glutathione_S-Trfase"/>
</dbReference>
<proteinExistence type="inferred from homology"/>
<feature type="domain" description="GST N-terminal" evidence="3">
    <location>
        <begin position="212"/>
        <end position="291"/>
    </location>
</feature>
<protein>
    <submittedName>
        <fullName evidence="5">Glutathione S-transferase omega-1</fullName>
    </submittedName>
</protein>
<dbReference type="InterPro" id="IPR004045">
    <property type="entry name" value="Glutathione_S-Trfase_N"/>
</dbReference>
<evidence type="ECO:0000259" key="3">
    <source>
        <dbReference type="PROSITE" id="PS50404"/>
    </source>
</evidence>
<dbReference type="OrthoDB" id="4951845at2759"/>
<dbReference type="InterPro" id="IPR010987">
    <property type="entry name" value="Glutathione-S-Trfase_C-like"/>
</dbReference>
<organism evidence="5 6">
    <name type="scientific">Amphibalanus amphitrite</name>
    <name type="common">Striped barnacle</name>
    <name type="synonym">Balanus amphitrite</name>
    <dbReference type="NCBI Taxonomy" id="1232801"/>
    <lineage>
        <taxon>Eukaryota</taxon>
        <taxon>Metazoa</taxon>
        <taxon>Ecdysozoa</taxon>
        <taxon>Arthropoda</taxon>
        <taxon>Crustacea</taxon>
        <taxon>Multicrustacea</taxon>
        <taxon>Cirripedia</taxon>
        <taxon>Thoracica</taxon>
        <taxon>Thoracicalcarea</taxon>
        <taxon>Balanomorpha</taxon>
        <taxon>Balanoidea</taxon>
        <taxon>Balanidae</taxon>
        <taxon>Amphibalaninae</taxon>
        <taxon>Amphibalanus</taxon>
    </lineage>
</organism>
<evidence type="ECO:0000256" key="1">
    <source>
        <dbReference type="ARBA" id="ARBA00011067"/>
    </source>
</evidence>
<keyword evidence="5" id="KW-0808">Transferase</keyword>
<dbReference type="GO" id="GO:0004364">
    <property type="term" value="F:glutathione transferase activity"/>
    <property type="evidence" value="ECO:0007669"/>
    <property type="project" value="InterPro"/>
</dbReference>
<dbReference type="InterPro" id="IPR036282">
    <property type="entry name" value="Glutathione-S-Trfase_C_sf"/>
</dbReference>
<dbReference type="PANTHER" id="PTHR43968">
    <property type="match status" value="1"/>
</dbReference>
<dbReference type="Proteomes" id="UP000440578">
    <property type="component" value="Unassembled WGS sequence"/>
</dbReference>
<dbReference type="GO" id="GO:0005737">
    <property type="term" value="C:cytoplasm"/>
    <property type="evidence" value="ECO:0007669"/>
    <property type="project" value="InterPro"/>
</dbReference>
<dbReference type="InterPro" id="IPR005442">
    <property type="entry name" value="GST_omega"/>
</dbReference>
<feature type="domain" description="GST C-terminal" evidence="4">
    <location>
        <begin position="296"/>
        <end position="432"/>
    </location>
</feature>
<dbReference type="Gene3D" id="3.40.30.10">
    <property type="entry name" value="Glutaredoxin"/>
    <property type="match status" value="1"/>
</dbReference>
<dbReference type="Gene3D" id="1.20.1050.10">
    <property type="match status" value="1"/>
</dbReference>
<evidence type="ECO:0000259" key="4">
    <source>
        <dbReference type="PROSITE" id="PS50405"/>
    </source>
</evidence>
<dbReference type="SUPFAM" id="SSF47616">
    <property type="entry name" value="GST C-terminal domain-like"/>
    <property type="match status" value="1"/>
</dbReference>
<dbReference type="GO" id="GO:0006749">
    <property type="term" value="P:glutathione metabolic process"/>
    <property type="evidence" value="ECO:0007669"/>
    <property type="project" value="TreeGrafter"/>
</dbReference>
<dbReference type="FunFam" id="1.20.1050.10:FF:000009">
    <property type="entry name" value="Glutathione S-transferase omega-1"/>
    <property type="match status" value="1"/>
</dbReference>
<evidence type="ECO:0000256" key="2">
    <source>
        <dbReference type="ARBA" id="ARBA00023002"/>
    </source>
</evidence>
<dbReference type="PANTHER" id="PTHR43968:SF6">
    <property type="entry name" value="GLUTATHIONE S-TRANSFERASE OMEGA"/>
    <property type="match status" value="1"/>
</dbReference>
<evidence type="ECO:0000313" key="6">
    <source>
        <dbReference type="Proteomes" id="UP000440578"/>
    </source>
</evidence>
<accession>A0A6A4V8L7</accession>
<comment type="caution">
    <text evidence="5">The sequence shown here is derived from an EMBL/GenBank/DDBJ whole genome shotgun (WGS) entry which is preliminary data.</text>
</comment>
<dbReference type="EMBL" id="VIIS01002185">
    <property type="protein sequence ID" value="KAF0287530.1"/>
    <property type="molecule type" value="Genomic_DNA"/>
</dbReference>
<dbReference type="AlphaFoldDB" id="A0A6A4V8L7"/>
<name>A0A6A4V8L7_AMPAM</name>
<gene>
    <name evidence="5" type="primary">GSTO1_0</name>
    <name evidence="5" type="ORF">FJT64_014071</name>
</gene>
<keyword evidence="2" id="KW-0560">Oxidoreductase</keyword>
<reference evidence="5 6" key="1">
    <citation type="submission" date="2019-07" db="EMBL/GenBank/DDBJ databases">
        <title>Draft genome assembly of a fouling barnacle, Amphibalanus amphitrite (Darwin, 1854): The first reference genome for Thecostraca.</title>
        <authorList>
            <person name="Kim W."/>
        </authorList>
    </citation>
    <scope>NUCLEOTIDE SEQUENCE [LARGE SCALE GENOMIC DNA]</scope>
    <source>
        <strain evidence="5">SNU_AA5</strain>
        <tissue evidence="5">Soma without cirri and trophi</tissue>
    </source>
</reference>
<evidence type="ECO:0000313" key="5">
    <source>
        <dbReference type="EMBL" id="KAF0287530.1"/>
    </source>
</evidence>
<dbReference type="SFLD" id="SFLDG00358">
    <property type="entry name" value="Main_(cytGST)"/>
    <property type="match status" value="1"/>
</dbReference>
<dbReference type="GO" id="GO:0045174">
    <property type="term" value="F:glutathione dehydrogenase (ascorbate) activity"/>
    <property type="evidence" value="ECO:0007669"/>
    <property type="project" value="UniProtKB-ARBA"/>
</dbReference>